<dbReference type="InterPro" id="IPR003762">
    <property type="entry name" value="Lara_isomerase"/>
</dbReference>
<dbReference type="InterPro" id="IPR055389">
    <property type="entry name" value="AraA_N"/>
</dbReference>
<comment type="similarity">
    <text evidence="6">Belongs to the arabinose isomerase family.</text>
</comment>
<dbReference type="Pfam" id="PF24856">
    <property type="entry name" value="AraA_central"/>
    <property type="match status" value="1"/>
</dbReference>
<keyword evidence="3 6" id="KW-0464">Manganese</keyword>
<feature type="domain" description="L-arabinose isomerase central" evidence="9">
    <location>
        <begin position="181"/>
        <end position="328"/>
    </location>
</feature>
<dbReference type="EMBL" id="SDPP02000001">
    <property type="protein sequence ID" value="KAA1380401.1"/>
    <property type="molecule type" value="Genomic_DNA"/>
</dbReference>
<keyword evidence="2 6" id="KW-0054">Arabinose catabolism</keyword>
<dbReference type="AlphaFoldDB" id="A0A641ATN0"/>
<dbReference type="UniPathway" id="UPA00145">
    <property type="reaction ID" value="UER00565"/>
</dbReference>
<dbReference type="InterPro" id="IPR024664">
    <property type="entry name" value="Ara_Isoase_C"/>
</dbReference>
<keyword evidence="5 6" id="KW-0119">Carbohydrate metabolism</keyword>
<comment type="catalytic activity">
    <reaction evidence="6">
        <text>beta-L-arabinopyranose = L-ribulose</text>
        <dbReference type="Rhea" id="RHEA:14821"/>
        <dbReference type="ChEBI" id="CHEBI:16880"/>
        <dbReference type="ChEBI" id="CHEBI:40886"/>
        <dbReference type="EC" id="5.3.1.4"/>
    </reaction>
</comment>
<dbReference type="InterPro" id="IPR009015">
    <property type="entry name" value="Fucose_isomerase_N/cen_sf"/>
</dbReference>
<dbReference type="GO" id="GO:0030145">
    <property type="term" value="F:manganese ion binding"/>
    <property type="evidence" value="ECO:0007669"/>
    <property type="project" value="UniProtKB-UniRule"/>
</dbReference>
<evidence type="ECO:0000256" key="5">
    <source>
        <dbReference type="ARBA" id="ARBA00023277"/>
    </source>
</evidence>
<evidence type="ECO:0000313" key="10">
    <source>
        <dbReference type="EMBL" id="KAA1380401.1"/>
    </source>
</evidence>
<dbReference type="Gene3D" id="3.40.50.10940">
    <property type="match status" value="1"/>
</dbReference>
<evidence type="ECO:0000313" key="11">
    <source>
        <dbReference type="Proteomes" id="UP001515100"/>
    </source>
</evidence>
<dbReference type="GO" id="GO:0005829">
    <property type="term" value="C:cytosol"/>
    <property type="evidence" value="ECO:0007669"/>
    <property type="project" value="TreeGrafter"/>
</dbReference>
<evidence type="ECO:0000256" key="6">
    <source>
        <dbReference type="HAMAP-Rule" id="MF_00519"/>
    </source>
</evidence>
<keyword evidence="4 6" id="KW-0413">Isomerase</keyword>
<keyword evidence="1 6" id="KW-0479">Metal-binding</keyword>
<evidence type="ECO:0000256" key="1">
    <source>
        <dbReference type="ARBA" id="ARBA00022723"/>
    </source>
</evidence>
<evidence type="ECO:0000259" key="7">
    <source>
        <dbReference type="Pfam" id="PF02610"/>
    </source>
</evidence>
<dbReference type="HAMAP" id="MF_00519">
    <property type="entry name" value="Arabinose_Isome"/>
    <property type="match status" value="1"/>
</dbReference>
<dbReference type="EC" id="5.3.1.4" evidence="6"/>
<dbReference type="PANTHER" id="PTHR38464:SF1">
    <property type="entry name" value="L-ARABINOSE ISOMERASE"/>
    <property type="match status" value="1"/>
</dbReference>
<feature type="binding site" evidence="6">
    <location>
        <position position="354"/>
    </location>
    <ligand>
        <name>Mn(2+)</name>
        <dbReference type="ChEBI" id="CHEBI:29035"/>
    </ligand>
</feature>
<dbReference type="InterPro" id="IPR055390">
    <property type="entry name" value="AraA_central"/>
</dbReference>
<comment type="pathway">
    <text evidence="6">Carbohydrate degradation; L-arabinose degradation via L-ribulose; D-xylulose 5-phosphate from L-arabinose (bacterial route): step 1/3.</text>
</comment>
<dbReference type="Pfam" id="PF11762">
    <property type="entry name" value="Arabinose_Iso_C"/>
    <property type="match status" value="1"/>
</dbReference>
<evidence type="ECO:0000256" key="3">
    <source>
        <dbReference type="ARBA" id="ARBA00023211"/>
    </source>
</evidence>
<evidence type="ECO:0000259" key="9">
    <source>
        <dbReference type="Pfam" id="PF24856"/>
    </source>
</evidence>
<reference evidence="10" key="1">
    <citation type="submission" date="2019-09" db="EMBL/GenBank/DDBJ databases">
        <authorList>
            <person name="Li J."/>
        </authorList>
    </citation>
    <scope>NUCLEOTIDE SEQUENCE [LARGE SCALE GENOMIC DNA]</scope>
    <source>
        <strain evidence="10">NRBC 14897</strain>
    </source>
</reference>
<comment type="cofactor">
    <cofactor evidence="6">
        <name>Mn(2+)</name>
        <dbReference type="ChEBI" id="CHEBI:29035"/>
    </cofactor>
    <text evidence="6">Binds 1 Mn(2+) ion per subunit.</text>
</comment>
<name>A0A641ATN0_9ACTN</name>
<protein>
    <recommendedName>
        <fullName evidence="6">L-arabinose isomerase</fullName>
        <ecNumber evidence="6">5.3.1.4</ecNumber>
    </recommendedName>
</protein>
<dbReference type="PANTHER" id="PTHR38464">
    <property type="entry name" value="L-ARABINOSE ISOMERASE"/>
    <property type="match status" value="1"/>
</dbReference>
<feature type="binding site" evidence="6">
    <location>
        <position position="453"/>
    </location>
    <ligand>
        <name>Mn(2+)</name>
        <dbReference type="ChEBI" id="CHEBI:29035"/>
    </ligand>
</feature>
<accession>A0A641ATN0</accession>
<dbReference type="SUPFAM" id="SSF53743">
    <property type="entry name" value="FucI/AraA N-terminal and middle domains"/>
    <property type="match status" value="1"/>
</dbReference>
<feature type="domain" description="L-arabinose isomerase C-terminal" evidence="8">
    <location>
        <begin position="332"/>
        <end position="475"/>
    </location>
</feature>
<evidence type="ECO:0000256" key="4">
    <source>
        <dbReference type="ARBA" id="ARBA00023235"/>
    </source>
</evidence>
<feature type="domain" description="L-arabinose isomerase N-terminal" evidence="7">
    <location>
        <begin position="12"/>
        <end position="177"/>
    </location>
</feature>
<keyword evidence="11" id="KW-1185">Reference proteome</keyword>
<organism evidence="10 11">
    <name type="scientific">Aeromicrobium fastidiosum</name>
    <dbReference type="NCBI Taxonomy" id="52699"/>
    <lineage>
        <taxon>Bacteria</taxon>
        <taxon>Bacillati</taxon>
        <taxon>Actinomycetota</taxon>
        <taxon>Actinomycetes</taxon>
        <taxon>Propionibacteriales</taxon>
        <taxon>Nocardioidaceae</taxon>
        <taxon>Aeromicrobium</taxon>
    </lineage>
</organism>
<dbReference type="GO" id="GO:0008733">
    <property type="term" value="F:L-arabinose isomerase activity"/>
    <property type="evidence" value="ECO:0007669"/>
    <property type="project" value="UniProtKB-UniRule"/>
</dbReference>
<comment type="caution">
    <text evidence="10">The sequence shown here is derived from an EMBL/GenBank/DDBJ whole genome shotgun (WGS) entry which is preliminary data.</text>
</comment>
<evidence type="ECO:0000256" key="2">
    <source>
        <dbReference type="ARBA" id="ARBA00022935"/>
    </source>
</evidence>
<dbReference type="PIRSF" id="PIRSF001478">
    <property type="entry name" value="L-ara_isomerase"/>
    <property type="match status" value="1"/>
</dbReference>
<dbReference type="RefSeq" id="WP_129180829.1">
    <property type="nucleotide sequence ID" value="NZ_JAGIOG010000001.1"/>
</dbReference>
<dbReference type="Proteomes" id="UP001515100">
    <property type="component" value="Unassembled WGS sequence"/>
</dbReference>
<dbReference type="SUPFAM" id="SSF50443">
    <property type="entry name" value="FucI/AraA C-terminal domain-like"/>
    <property type="match status" value="1"/>
</dbReference>
<feature type="binding site" evidence="6">
    <location>
        <position position="337"/>
    </location>
    <ligand>
        <name>Mn(2+)</name>
        <dbReference type="ChEBI" id="CHEBI:29035"/>
    </ligand>
</feature>
<evidence type="ECO:0000259" key="8">
    <source>
        <dbReference type="Pfam" id="PF11762"/>
    </source>
</evidence>
<dbReference type="InterPro" id="IPR004216">
    <property type="entry name" value="Fuc/Ara_isomerase_C"/>
</dbReference>
<dbReference type="Pfam" id="PF02610">
    <property type="entry name" value="AraA_N"/>
    <property type="match status" value="1"/>
</dbReference>
<dbReference type="GO" id="GO:0019569">
    <property type="term" value="P:L-arabinose catabolic process to D-xylulose 5-phosphate"/>
    <property type="evidence" value="ECO:0007669"/>
    <property type="project" value="UniProtKB-UniRule"/>
</dbReference>
<dbReference type="NCBIfam" id="NF002795">
    <property type="entry name" value="PRK02929.1"/>
    <property type="match status" value="1"/>
</dbReference>
<sequence length="505" mass="55629">MSTQQQNAPERTVWFLTGSQGLYGEETLAQVAQQSREVAAMVDGDERIPVPVVWKPVLTTADAIRRVMLDANADDSCVGLIGWMHTFSPAKMWIQGLEAMQKPFLHLHTQWHRDIPWSTLDMDFMNLNQAAHGDREFGFVQTRLRLPRKTVAGHVSDPAVGARIATWTRAATAAHDMRTLRLARFGDNMRDVAVTEGDKVEAQRRFGVSVNTFGVNDLVAVVDDVEPGAVDKVVAEYADLYDITPDLRADGDRHETLRYSAQLEVGMRRFLESGGYGAFTTNFEDLGGLRQLPGIAVQRLMADGYGFGGEGDWKTSVLVRVTKTMAEGLPGGTSFMEDYTYHLEPGRQKSLGAHMLEVCPTITSGRPSAEAHPLSIGDRGDPVRLKFLADPGDGIVVGLSDLGDRFRLTANDITLVEPDEPLSSLPVACAVWKAQPSLTTSAEAWLMAGGPHHTVLTTAVGAEAFEDLAEILRTELVHIDEDTTPRRFLQELRWNQAYYRLADGL</sequence>
<proteinExistence type="inferred from homology"/>
<gene>
    <name evidence="6 10" type="primary">araA</name>
    <name evidence="10" type="ORF">ESP62_004245</name>
</gene>
<feature type="binding site" evidence="6">
    <location>
        <position position="310"/>
    </location>
    <ligand>
        <name>Mn(2+)</name>
        <dbReference type="ChEBI" id="CHEBI:29035"/>
    </ligand>
</feature>
<comment type="function">
    <text evidence="6">Catalyzes the conversion of L-arabinose to L-ribulose.</text>
</comment>
<dbReference type="OrthoDB" id="9765600at2"/>
<dbReference type="InterPro" id="IPR038583">
    <property type="entry name" value="AraA_N_sf"/>
</dbReference>